<feature type="region of interest" description="Disordered" evidence="1">
    <location>
        <begin position="227"/>
        <end position="246"/>
    </location>
</feature>
<reference evidence="3" key="1">
    <citation type="submission" date="2016-11" db="UniProtKB">
        <authorList>
            <consortium name="WormBaseParasite"/>
        </authorList>
    </citation>
    <scope>IDENTIFICATION</scope>
</reference>
<feature type="compositionally biased region" description="Basic and acidic residues" evidence="1">
    <location>
        <begin position="234"/>
        <end position="243"/>
    </location>
</feature>
<proteinExistence type="predicted"/>
<evidence type="ECO:0000256" key="1">
    <source>
        <dbReference type="SAM" id="MobiDB-lite"/>
    </source>
</evidence>
<evidence type="ECO:0000313" key="3">
    <source>
        <dbReference type="WBParaSite" id="maker-unitig_21281-snap-gene-0.1-mRNA-1"/>
    </source>
</evidence>
<keyword evidence="2" id="KW-1185">Reference proteome</keyword>
<evidence type="ECO:0000313" key="2">
    <source>
        <dbReference type="Proteomes" id="UP000095280"/>
    </source>
</evidence>
<sequence length="264" mass="28452">MGKQYANGPFSDTKRAAAARPTDSSQALLCPSQLKKMGIAGANAPERCFRSVTLFNLTIGLNGSAACRRIAAAVFYGNSDGRVVSIADLTSSGIDDPEAAVVHRCRSRGRLRTPLRRRQLLFVGQKSSVTVTDLSGPTDFETACSPADMRQRTAKCTACCAARDHTLAGPPRHRTQPSALLENLIHRDRPLDAAVEQPVAIRLYISESGRDAYSGCVSRTDTALRVLKSSRNGSEGRHTEDRPPVAGSRWRLGPLCCAGLFQAR</sequence>
<protein>
    <submittedName>
        <fullName evidence="3">Sema domain-containing protein</fullName>
    </submittedName>
</protein>
<dbReference type="WBParaSite" id="maker-unitig_21281-snap-gene-0.1-mRNA-1">
    <property type="protein sequence ID" value="maker-unitig_21281-snap-gene-0.1-mRNA-1"/>
    <property type="gene ID" value="maker-unitig_21281-snap-gene-0.1"/>
</dbReference>
<accession>A0A1I8F5J1</accession>
<feature type="region of interest" description="Disordered" evidence="1">
    <location>
        <begin position="1"/>
        <end position="24"/>
    </location>
</feature>
<dbReference type="AlphaFoldDB" id="A0A1I8F5J1"/>
<name>A0A1I8F5J1_9PLAT</name>
<organism evidence="2 3">
    <name type="scientific">Macrostomum lignano</name>
    <dbReference type="NCBI Taxonomy" id="282301"/>
    <lineage>
        <taxon>Eukaryota</taxon>
        <taxon>Metazoa</taxon>
        <taxon>Spiralia</taxon>
        <taxon>Lophotrochozoa</taxon>
        <taxon>Platyhelminthes</taxon>
        <taxon>Rhabditophora</taxon>
        <taxon>Macrostomorpha</taxon>
        <taxon>Macrostomida</taxon>
        <taxon>Macrostomidae</taxon>
        <taxon>Macrostomum</taxon>
    </lineage>
</organism>
<dbReference type="Proteomes" id="UP000095280">
    <property type="component" value="Unplaced"/>
</dbReference>